<feature type="non-terminal residue" evidence="2">
    <location>
        <position position="88"/>
    </location>
</feature>
<name>A0AAN5DCB4_9BILA</name>
<gene>
    <name evidence="2" type="ORF">PMAYCL1PPCAC_31086</name>
</gene>
<feature type="compositionally biased region" description="Basic and acidic residues" evidence="1">
    <location>
        <begin position="56"/>
        <end position="68"/>
    </location>
</feature>
<organism evidence="2 3">
    <name type="scientific">Pristionchus mayeri</name>
    <dbReference type="NCBI Taxonomy" id="1317129"/>
    <lineage>
        <taxon>Eukaryota</taxon>
        <taxon>Metazoa</taxon>
        <taxon>Ecdysozoa</taxon>
        <taxon>Nematoda</taxon>
        <taxon>Chromadorea</taxon>
        <taxon>Rhabditida</taxon>
        <taxon>Rhabditina</taxon>
        <taxon>Diplogasteromorpha</taxon>
        <taxon>Diplogasteroidea</taxon>
        <taxon>Neodiplogasteridae</taxon>
        <taxon>Pristionchus</taxon>
    </lineage>
</organism>
<evidence type="ECO:0000313" key="2">
    <source>
        <dbReference type="EMBL" id="GMR60891.1"/>
    </source>
</evidence>
<proteinExistence type="predicted"/>
<sequence>SYGEASTPKSRNDDFTGPKTSKPLKKAMAGTKRQTKSAAMPTSGRRGGAQGTTEGESTKQETTDRSDAQRVGGEAVGDVEMMKKSSGG</sequence>
<comment type="caution">
    <text evidence="2">The sequence shown here is derived from an EMBL/GenBank/DDBJ whole genome shotgun (WGS) entry which is preliminary data.</text>
</comment>
<keyword evidence="3" id="KW-1185">Reference proteome</keyword>
<evidence type="ECO:0000313" key="3">
    <source>
        <dbReference type="Proteomes" id="UP001328107"/>
    </source>
</evidence>
<evidence type="ECO:0000256" key="1">
    <source>
        <dbReference type="SAM" id="MobiDB-lite"/>
    </source>
</evidence>
<dbReference type="AlphaFoldDB" id="A0AAN5DCB4"/>
<dbReference type="Proteomes" id="UP001328107">
    <property type="component" value="Unassembled WGS sequence"/>
</dbReference>
<feature type="region of interest" description="Disordered" evidence="1">
    <location>
        <begin position="1"/>
        <end position="88"/>
    </location>
</feature>
<accession>A0AAN5DCB4</accession>
<dbReference type="EMBL" id="BTRK01000006">
    <property type="protein sequence ID" value="GMR60891.1"/>
    <property type="molecule type" value="Genomic_DNA"/>
</dbReference>
<reference evidence="3" key="1">
    <citation type="submission" date="2022-10" db="EMBL/GenBank/DDBJ databases">
        <title>Genome assembly of Pristionchus species.</title>
        <authorList>
            <person name="Yoshida K."/>
            <person name="Sommer R.J."/>
        </authorList>
    </citation>
    <scope>NUCLEOTIDE SEQUENCE [LARGE SCALE GENOMIC DNA]</scope>
    <source>
        <strain evidence="3">RS5460</strain>
    </source>
</reference>
<feature type="non-terminal residue" evidence="2">
    <location>
        <position position="1"/>
    </location>
</feature>
<protein>
    <submittedName>
        <fullName evidence="2">Uncharacterized protein</fullName>
    </submittedName>
</protein>